<reference evidence="1 2" key="1">
    <citation type="submission" date="2016-05" db="EMBL/GenBank/DDBJ databases">
        <title>Complete genome sequence of Novosphingobium guangzhouense SA925(T).</title>
        <authorList>
            <person name="Sha S."/>
        </authorList>
    </citation>
    <scope>NUCLEOTIDE SEQUENCE [LARGE SCALE GENOMIC DNA]</scope>
    <source>
        <strain evidence="1 2">SA925</strain>
    </source>
</reference>
<dbReference type="EMBL" id="LYMM01000002">
    <property type="protein sequence ID" value="PNU06474.1"/>
    <property type="molecule type" value="Genomic_DNA"/>
</dbReference>
<organism evidence="1 2">
    <name type="scientific">Novosphingobium guangzhouense</name>
    <dbReference type="NCBI Taxonomy" id="1850347"/>
    <lineage>
        <taxon>Bacteria</taxon>
        <taxon>Pseudomonadati</taxon>
        <taxon>Pseudomonadota</taxon>
        <taxon>Alphaproteobacteria</taxon>
        <taxon>Sphingomonadales</taxon>
        <taxon>Sphingomonadaceae</taxon>
        <taxon>Novosphingobium</taxon>
    </lineage>
</organism>
<evidence type="ECO:0000313" key="1">
    <source>
        <dbReference type="EMBL" id="PNU06474.1"/>
    </source>
</evidence>
<proteinExistence type="predicted"/>
<evidence type="ECO:0000313" key="2">
    <source>
        <dbReference type="Proteomes" id="UP000236327"/>
    </source>
</evidence>
<gene>
    <name evidence="1" type="ORF">A8V01_02720</name>
</gene>
<dbReference type="InterPro" id="IPR006521">
    <property type="entry name" value="Tail_protein_I"/>
</dbReference>
<accession>A0A2K2G617</accession>
<dbReference type="Pfam" id="PF09684">
    <property type="entry name" value="Tail_P2_I"/>
    <property type="match status" value="1"/>
</dbReference>
<name>A0A2K2G617_9SPHN</name>
<comment type="caution">
    <text evidence="1">The sequence shown here is derived from an EMBL/GenBank/DDBJ whole genome shotgun (WGS) entry which is preliminary data.</text>
</comment>
<dbReference type="AlphaFoldDB" id="A0A2K2G617"/>
<sequence>MLSRIDFSAIGTEWNPATCLPGVLPFLAWGLAISHWDSAWTLQEKRDAVANAMRFHKIKGTRAAVEEVLDRFHPLLTVVEGDGMVSPRPHTFEVHAPAIEIGADFLTPQTAAAIIRDVAAAKPLRSHFNFVQLLEVQATLFMAAGGMAGTMFREDYAVTHDTSRDWSKILQTDDGEPIRDEDGNFLEDE</sequence>
<dbReference type="NCBIfam" id="TIGR01634">
    <property type="entry name" value="tail_P2_I"/>
    <property type="match status" value="1"/>
</dbReference>
<dbReference type="Proteomes" id="UP000236327">
    <property type="component" value="Unassembled WGS sequence"/>
</dbReference>
<protein>
    <submittedName>
        <fullName evidence="1">Phage tail protein I</fullName>
    </submittedName>
</protein>
<keyword evidence="2" id="KW-1185">Reference proteome</keyword>